<dbReference type="SUPFAM" id="SSF55144">
    <property type="entry name" value="LigT-like"/>
    <property type="match status" value="1"/>
</dbReference>
<keyword evidence="13" id="KW-1185">Reference proteome</keyword>
<feature type="domain" description="SH3" evidence="10">
    <location>
        <begin position="257"/>
        <end position="322"/>
    </location>
</feature>
<feature type="region of interest" description="Disordered" evidence="9">
    <location>
        <begin position="364"/>
        <end position="408"/>
    </location>
</feature>
<dbReference type="FunFam" id="1.10.8.10:FF:000053">
    <property type="entry name" value="Ubiquitin-associated and SH3 domain-containing, A"/>
    <property type="match status" value="1"/>
</dbReference>
<reference evidence="12 13" key="1">
    <citation type="journal article" date="2018" name="Nat. Ecol. Evol.">
        <title>Genomic signatures of mitonuclear coevolution across populations of Tigriopus californicus.</title>
        <authorList>
            <person name="Barreto F.S."/>
            <person name="Watson E.T."/>
            <person name="Lima T.G."/>
            <person name="Willett C.S."/>
            <person name="Edmands S."/>
            <person name="Li W."/>
            <person name="Burton R.S."/>
        </authorList>
    </citation>
    <scope>NUCLEOTIDE SEQUENCE [LARGE SCALE GENOMIC DNA]</scope>
    <source>
        <strain evidence="12 13">San Diego</strain>
    </source>
</reference>
<dbReference type="InterPro" id="IPR015940">
    <property type="entry name" value="UBA"/>
</dbReference>
<keyword evidence="3" id="KW-0963">Cytoplasm</keyword>
<name>A0A553NVX6_TIGCA</name>
<dbReference type="SUPFAM" id="SSF53254">
    <property type="entry name" value="Phosphoglycerate mutase-like"/>
    <property type="match status" value="1"/>
</dbReference>
<dbReference type="InterPro" id="IPR001452">
    <property type="entry name" value="SH3_domain"/>
</dbReference>
<accession>A0A553NVX6</accession>
<dbReference type="Proteomes" id="UP000318571">
    <property type="component" value="Chromosome 1"/>
</dbReference>
<dbReference type="SUPFAM" id="SSF50044">
    <property type="entry name" value="SH3-domain"/>
    <property type="match status" value="1"/>
</dbReference>
<dbReference type="InterPro" id="IPR036028">
    <property type="entry name" value="SH3-like_dom_sf"/>
</dbReference>
<comment type="caution">
    <text evidence="12">The sequence shown here is derived from an EMBL/GenBank/DDBJ whole genome shotgun (WGS) entry which is preliminary data.</text>
</comment>
<dbReference type="CDD" id="cd11791">
    <property type="entry name" value="SH3_UBASH3"/>
    <property type="match status" value="1"/>
</dbReference>
<dbReference type="GO" id="GO:0005737">
    <property type="term" value="C:cytoplasm"/>
    <property type="evidence" value="ECO:0007669"/>
    <property type="project" value="UniProtKB-SubCell"/>
</dbReference>
<dbReference type="InterPro" id="IPR029033">
    <property type="entry name" value="His_PPase_superfam"/>
</dbReference>
<evidence type="ECO:0000256" key="3">
    <source>
        <dbReference type="ARBA" id="ARBA00022490"/>
    </source>
</evidence>
<feature type="domain" description="UBA" evidence="11">
    <location>
        <begin position="38"/>
        <end position="79"/>
    </location>
</feature>
<dbReference type="STRING" id="6832.A0A553NVX6"/>
<evidence type="ECO:0000259" key="10">
    <source>
        <dbReference type="PROSITE" id="PS50002"/>
    </source>
</evidence>
<dbReference type="InterPro" id="IPR009060">
    <property type="entry name" value="UBA-like_sf"/>
</dbReference>
<evidence type="ECO:0000259" key="11">
    <source>
        <dbReference type="PROSITE" id="PS50030"/>
    </source>
</evidence>
<comment type="subcellular location">
    <subcellularLocation>
        <location evidence="1">Cytoplasm</location>
    </subcellularLocation>
</comment>
<dbReference type="EMBL" id="VCGU01000010">
    <property type="protein sequence ID" value="TRY69578.1"/>
    <property type="molecule type" value="Genomic_DNA"/>
</dbReference>
<dbReference type="Gene3D" id="1.10.8.10">
    <property type="entry name" value="DNA helicase RuvA subunit, C-terminal domain"/>
    <property type="match status" value="1"/>
</dbReference>
<protein>
    <recommendedName>
        <fullName evidence="7">Ecdysteroid-phosphate phosphatase</fullName>
    </recommendedName>
</protein>
<dbReference type="InterPro" id="IPR051710">
    <property type="entry name" value="Phosphatase_SH3-domain"/>
</dbReference>
<dbReference type="Pfam" id="PF00300">
    <property type="entry name" value="His_Phos_1"/>
    <property type="match status" value="1"/>
</dbReference>
<proteinExistence type="predicted"/>
<dbReference type="PROSITE" id="PS50030">
    <property type="entry name" value="UBA"/>
    <property type="match status" value="1"/>
</dbReference>
<dbReference type="GO" id="GO:0102531">
    <property type="term" value="F:ecdysteroid-phosphate phosphatase activity"/>
    <property type="evidence" value="ECO:0007669"/>
    <property type="project" value="UniProtKB-ARBA"/>
</dbReference>
<dbReference type="SUPFAM" id="SSF46934">
    <property type="entry name" value="UBA-like"/>
    <property type="match status" value="1"/>
</dbReference>
<evidence type="ECO:0000256" key="2">
    <source>
        <dbReference type="ARBA" id="ARBA00022443"/>
    </source>
</evidence>
<comment type="catalytic activity">
    <reaction evidence="4">
        <text>20-hydroxyecdysone 22-phosphate + H2O = 20-hydroxyecdysone + phosphate</text>
        <dbReference type="Rhea" id="RHEA:63580"/>
        <dbReference type="ChEBI" id="CHEBI:15377"/>
        <dbReference type="ChEBI" id="CHEBI:16587"/>
        <dbReference type="ChEBI" id="CHEBI:43474"/>
        <dbReference type="ChEBI" id="CHEBI:147382"/>
    </reaction>
</comment>
<evidence type="ECO:0000256" key="9">
    <source>
        <dbReference type="SAM" id="MobiDB-lite"/>
    </source>
</evidence>
<dbReference type="PANTHER" id="PTHR16469:SF27">
    <property type="entry name" value="UBIQUITIN-ASSOCIATED AND SH3 DOMAIN-CONTAINING BA-RELATED"/>
    <property type="match status" value="1"/>
</dbReference>
<dbReference type="Gene3D" id="2.30.30.40">
    <property type="entry name" value="SH3 Domains"/>
    <property type="match status" value="1"/>
</dbReference>
<sequence>MATAKAATGNSASPLNVELVELPPRSAKPATPTLTGAKPAHTPLEVLLQLGFPKHRGQKALAATGHRGVQIASDWLLAHVNDPTLDQEIPRHYVFYLCPSGALQEQLDTFWDASKIQIGWNGVHNSFPHITLTSTFTCADHEAEKLLDVAKSMAGHFRDDWAHDRFNLEKYVSPNFLGLFVGKREEILLRSLSQELCQALAHLEVATEPMSKSYHLTLAYQFPPEHLDGLADLAHAVDPEAQADWELRLYSFEERMKNKEVFKVLFSHIPREEDELELMIGDYVYVSPEDITQSTDGWVMGISWLTGGTGFLPKTYIQQAAETTAWTLHASIPLNSSPNPVTPFDVHREQTRLSLSSTSSFERLKASVGAQRPDDSGGLHTSSDPEIEALTKVVSPPSKSPKTPMKTPRQVFTIRHGERVDFTFGSWIQFCFDESGTYVQRDLNMPVSMPKRKAGPEGFIRDSPLSRIGVMQARLVGESLRKTKVRFSHAYCSPSLRCVET</sequence>
<organism evidence="12 13">
    <name type="scientific">Tigriopus californicus</name>
    <name type="common">Marine copepod</name>
    <dbReference type="NCBI Taxonomy" id="6832"/>
    <lineage>
        <taxon>Eukaryota</taxon>
        <taxon>Metazoa</taxon>
        <taxon>Ecdysozoa</taxon>
        <taxon>Arthropoda</taxon>
        <taxon>Crustacea</taxon>
        <taxon>Multicrustacea</taxon>
        <taxon>Hexanauplia</taxon>
        <taxon>Copepoda</taxon>
        <taxon>Harpacticoida</taxon>
        <taxon>Harpacticidae</taxon>
        <taxon>Tigriopus</taxon>
    </lineage>
</organism>
<dbReference type="OMA" id="ESNTMID"/>
<dbReference type="AlphaFoldDB" id="A0A553NVX6"/>
<comment type="catalytic activity">
    <reaction evidence="6">
        <text>ecdysone 22-phosphate + H2O = ecdysone + phosphate</text>
        <dbReference type="Rhea" id="RHEA:63576"/>
        <dbReference type="ChEBI" id="CHEBI:15377"/>
        <dbReference type="ChEBI" id="CHEBI:16688"/>
        <dbReference type="ChEBI" id="CHEBI:43474"/>
        <dbReference type="ChEBI" id="CHEBI:147380"/>
    </reaction>
</comment>
<dbReference type="PROSITE" id="PS50002">
    <property type="entry name" value="SH3"/>
    <property type="match status" value="1"/>
</dbReference>
<dbReference type="CDD" id="cd14301">
    <property type="entry name" value="UBA_UBS3B"/>
    <property type="match status" value="1"/>
</dbReference>
<comment type="catalytic activity">
    <reaction evidence="5">
        <text>2-deoxyecdysone 22-phosphate + H2O = 2-deoxyecdysone + phosphate</text>
        <dbReference type="Rhea" id="RHEA:63584"/>
        <dbReference type="ChEBI" id="CHEBI:15377"/>
        <dbReference type="ChEBI" id="CHEBI:19566"/>
        <dbReference type="ChEBI" id="CHEBI:43474"/>
        <dbReference type="ChEBI" id="CHEBI:147386"/>
    </reaction>
</comment>
<evidence type="ECO:0000256" key="8">
    <source>
        <dbReference type="PROSITE-ProRule" id="PRU00192"/>
    </source>
</evidence>
<dbReference type="SMART" id="SM00326">
    <property type="entry name" value="SH3"/>
    <property type="match status" value="1"/>
</dbReference>
<dbReference type="Gene3D" id="3.90.1140.10">
    <property type="entry name" value="Cyclic phosphodiesterase"/>
    <property type="match status" value="1"/>
</dbReference>
<dbReference type="Pfam" id="PF22562">
    <property type="entry name" value="UBA_7"/>
    <property type="match status" value="1"/>
</dbReference>
<evidence type="ECO:0000256" key="7">
    <source>
        <dbReference type="ARBA" id="ARBA00074288"/>
    </source>
</evidence>
<evidence type="ECO:0000313" key="12">
    <source>
        <dbReference type="EMBL" id="TRY69578.1"/>
    </source>
</evidence>
<dbReference type="CDD" id="cd07067">
    <property type="entry name" value="HP_PGM_like"/>
    <property type="match status" value="1"/>
</dbReference>
<evidence type="ECO:0000256" key="1">
    <source>
        <dbReference type="ARBA" id="ARBA00004496"/>
    </source>
</evidence>
<dbReference type="Pfam" id="PF14604">
    <property type="entry name" value="SH3_9"/>
    <property type="match status" value="1"/>
</dbReference>
<evidence type="ECO:0000313" key="13">
    <source>
        <dbReference type="Proteomes" id="UP000318571"/>
    </source>
</evidence>
<feature type="compositionally biased region" description="Low complexity" evidence="9">
    <location>
        <begin position="391"/>
        <end position="408"/>
    </location>
</feature>
<evidence type="ECO:0000256" key="4">
    <source>
        <dbReference type="ARBA" id="ARBA00050567"/>
    </source>
</evidence>
<dbReference type="PANTHER" id="PTHR16469">
    <property type="entry name" value="UBIQUITIN-ASSOCIATED AND SH3 DOMAIN-CONTAINING BA-RELATED"/>
    <property type="match status" value="1"/>
</dbReference>
<dbReference type="InterPro" id="IPR013078">
    <property type="entry name" value="His_Pase_superF_clade-1"/>
</dbReference>
<keyword evidence="2 8" id="KW-0728">SH3 domain</keyword>
<dbReference type="InterPro" id="IPR009097">
    <property type="entry name" value="Cyclic_Pdiesterase"/>
</dbReference>
<evidence type="ECO:0000256" key="6">
    <source>
        <dbReference type="ARBA" id="ARBA00052011"/>
    </source>
</evidence>
<gene>
    <name evidence="12" type="ORF">TCAL_08627</name>
</gene>
<evidence type="ECO:0000256" key="5">
    <source>
        <dbReference type="ARBA" id="ARBA00051991"/>
    </source>
</evidence>
<dbReference type="Gene3D" id="3.40.50.1240">
    <property type="entry name" value="Phosphoglycerate mutase-like"/>
    <property type="match status" value="1"/>
</dbReference>